<evidence type="ECO:0000313" key="1">
    <source>
        <dbReference type="EMBL" id="CAB0038895.1"/>
    </source>
</evidence>
<gene>
    <name evidence="1" type="ORF">TBRA_LOCUS10662</name>
</gene>
<name>A0A6H5INW2_9HYME</name>
<sequence>MSDAHKKRDAYFVSTQNKAGAAITAIGIAWDSEVKKARGIRTFIVERLNFLIHWVSYTAAKNRGRKKRAFSAATSHTHAAVPVYMLKISMETGFHRSSAASSSHIHGGARVYVYAC</sequence>
<dbReference type="AlphaFoldDB" id="A0A6H5INW2"/>
<protein>
    <submittedName>
        <fullName evidence="1">Uncharacterized protein</fullName>
    </submittedName>
</protein>
<accession>A0A6H5INW2</accession>
<dbReference type="EMBL" id="CADCXV010000928">
    <property type="protein sequence ID" value="CAB0038895.1"/>
    <property type="molecule type" value="Genomic_DNA"/>
</dbReference>
<keyword evidence="2" id="KW-1185">Reference proteome</keyword>
<proteinExistence type="predicted"/>
<organism evidence="1 2">
    <name type="scientific">Trichogramma brassicae</name>
    <dbReference type="NCBI Taxonomy" id="86971"/>
    <lineage>
        <taxon>Eukaryota</taxon>
        <taxon>Metazoa</taxon>
        <taxon>Ecdysozoa</taxon>
        <taxon>Arthropoda</taxon>
        <taxon>Hexapoda</taxon>
        <taxon>Insecta</taxon>
        <taxon>Pterygota</taxon>
        <taxon>Neoptera</taxon>
        <taxon>Endopterygota</taxon>
        <taxon>Hymenoptera</taxon>
        <taxon>Apocrita</taxon>
        <taxon>Proctotrupomorpha</taxon>
        <taxon>Chalcidoidea</taxon>
        <taxon>Trichogrammatidae</taxon>
        <taxon>Trichogramma</taxon>
    </lineage>
</organism>
<evidence type="ECO:0000313" key="2">
    <source>
        <dbReference type="Proteomes" id="UP000479190"/>
    </source>
</evidence>
<dbReference type="Proteomes" id="UP000479190">
    <property type="component" value="Unassembled WGS sequence"/>
</dbReference>
<reference evidence="1 2" key="1">
    <citation type="submission" date="2020-02" db="EMBL/GenBank/DDBJ databases">
        <authorList>
            <person name="Ferguson B K."/>
        </authorList>
    </citation>
    <scope>NUCLEOTIDE SEQUENCE [LARGE SCALE GENOMIC DNA]</scope>
</reference>